<dbReference type="Gene3D" id="1.20.5.4130">
    <property type="match status" value="1"/>
</dbReference>
<evidence type="ECO:0000259" key="10">
    <source>
        <dbReference type="Pfam" id="PF25019"/>
    </source>
</evidence>
<dbReference type="PRINTS" id="PR00364">
    <property type="entry name" value="DISEASERSIST"/>
</dbReference>
<dbReference type="SUPFAM" id="SSF52540">
    <property type="entry name" value="P-loop containing nucleoside triphosphate hydrolases"/>
    <property type="match status" value="1"/>
</dbReference>
<feature type="non-terminal residue" evidence="11">
    <location>
        <position position="1"/>
    </location>
</feature>
<dbReference type="Pfam" id="PF13855">
    <property type="entry name" value="LRR_8"/>
    <property type="match status" value="1"/>
</dbReference>
<evidence type="ECO:0000256" key="2">
    <source>
        <dbReference type="ARBA" id="ARBA00022614"/>
    </source>
</evidence>
<dbReference type="PANTHER" id="PTHR36766:SF40">
    <property type="entry name" value="DISEASE RESISTANCE PROTEIN RGA3"/>
    <property type="match status" value="1"/>
</dbReference>
<feature type="domain" description="NB-ARC" evidence="7">
    <location>
        <begin position="192"/>
        <end position="368"/>
    </location>
</feature>
<evidence type="ECO:0000313" key="12">
    <source>
        <dbReference type="Proteomes" id="UP000324897"/>
    </source>
</evidence>
<dbReference type="Gene3D" id="3.80.10.10">
    <property type="entry name" value="Ribonuclease Inhibitor"/>
    <property type="match status" value="2"/>
</dbReference>
<sequence>MDISSYLAVGGWFIQVIFDKYLSYQLRKWAADCGIEHELDRIRVALLRTQSVIHGTELVQALPYSCLPWMQELRDVMYDAEDLLDKLEYNRLHNEMEESSANESSSSPISAFMHSRFRNQGAPSSVAEPFWDRSAKVKNKLVHLLERIEQVASGVSEALSLPRNIQSNNRYTMTSSIAFGKIIGRDSEAELLVKTLLSYQDDNPVSIISVIGVGGIGKTALAQHVYNNTRIKENFDVRMWICVTDLFDELRITKEMLESASSSRFRHDGTTNFNRLQVALKARLASKRFFLVLDDVWKNDNITMAIEQEKWHTLLAPLQASAKGSKILMTTRSKMVAVMQQSSNIISLEPLLVNDCWSLMKASMFEGTNHTINSQLEAIGLKIAQTVSGLPLAAKVVAGHLRCKYSVDEWKNVLLRNAVWEDIMPILQTSYENLPPHLKKCFAYCSIFPRGWEFESEQLILMWIAQGFVQTHGCKRMEDIGKEYIQDLCNQSFFTIKKKEFVTYYVMPPVIYELAISVGTEECFRIGGDGWTRIPPSVRHLTVHLDSLSLLDQTIPYKNLRSLIFLTSRTVAPVNVSIPTVVLDNIKGLRVLDLSACKMERLPDSIPQCVHLRYLNITSSTIKTLPESLCKLLHLQVLNVSGCRLENLPYKMNNLVNLRHLTAANQIVSTIRDIGRLKYLQTLPIFKVSKEETNSIVQLGNLLELQGSLQIRNLENIDAPNEAKEAMLCKKGQLSMLQLIWASGRSEISAKREEDVLEALQPHQNLKRLDIMGWMGIKSPSWLESKWLSNLEHIFLSGCNAWEQLPPLGQLPSVRTIWLQRLRMLKQIGPEAYGSGSQQMTFHSLEELVLDEMPEFNQWLWRGQTMRNLRNVVIKDCQKLTVLPPLPPNLTEITIARKGYWMPYHHDVKLAHSSTSRLNVSSLCIFNCPTLLARLSSQMTNDIVASFGSLRSIIADQITMLKWPLFRERLELIESLELQGCSEITSFSAHAGDALRQLKSLQSLCISGCNTLRSLPSTLSNIESLLKLVLWKCPELDSLPEEPLPVSLRIFEAALCHPQLKERLTKEHGADWPKIAHIPYIEIEGKILQGDPICINADVTHQTIHSVGNA</sequence>
<dbReference type="AlphaFoldDB" id="A0A5J9SCB2"/>
<dbReference type="Pfam" id="PF00931">
    <property type="entry name" value="NB-ARC"/>
    <property type="match status" value="1"/>
</dbReference>
<reference evidence="11 12" key="1">
    <citation type="journal article" date="2019" name="Sci. Rep.">
        <title>A high-quality genome of Eragrostis curvula grass provides insights into Poaceae evolution and supports new strategies to enhance forage quality.</title>
        <authorList>
            <person name="Carballo J."/>
            <person name="Santos B.A.C.M."/>
            <person name="Zappacosta D."/>
            <person name="Garbus I."/>
            <person name="Selva J.P."/>
            <person name="Gallo C.A."/>
            <person name="Diaz A."/>
            <person name="Albertini E."/>
            <person name="Caccamo M."/>
            <person name="Echenique V."/>
        </authorList>
    </citation>
    <scope>NUCLEOTIDE SEQUENCE [LARGE SCALE GENOMIC DNA]</scope>
    <source>
        <strain evidence="12">cv. Victoria</strain>
        <tissue evidence="11">Leaf</tissue>
    </source>
</reference>
<evidence type="ECO:0000259" key="7">
    <source>
        <dbReference type="Pfam" id="PF00931"/>
    </source>
</evidence>
<dbReference type="Proteomes" id="UP000324897">
    <property type="component" value="Unassembled WGS sequence"/>
</dbReference>
<dbReference type="InterPro" id="IPR056789">
    <property type="entry name" value="LRR_R13L1-DRL21"/>
</dbReference>
<dbReference type="GO" id="GO:0009626">
    <property type="term" value="P:plant-type hypersensitive response"/>
    <property type="evidence" value="ECO:0007669"/>
    <property type="project" value="UniProtKB-ARBA"/>
</dbReference>
<evidence type="ECO:0000313" key="11">
    <source>
        <dbReference type="EMBL" id="TVT96937.1"/>
    </source>
</evidence>
<organism evidence="11 12">
    <name type="scientific">Eragrostis curvula</name>
    <name type="common">weeping love grass</name>
    <dbReference type="NCBI Taxonomy" id="38414"/>
    <lineage>
        <taxon>Eukaryota</taxon>
        <taxon>Viridiplantae</taxon>
        <taxon>Streptophyta</taxon>
        <taxon>Embryophyta</taxon>
        <taxon>Tracheophyta</taxon>
        <taxon>Spermatophyta</taxon>
        <taxon>Magnoliopsida</taxon>
        <taxon>Liliopsida</taxon>
        <taxon>Poales</taxon>
        <taxon>Poaceae</taxon>
        <taxon>PACMAD clade</taxon>
        <taxon>Chloridoideae</taxon>
        <taxon>Eragrostideae</taxon>
        <taxon>Eragrostidinae</taxon>
        <taxon>Eragrostis</taxon>
    </lineage>
</organism>
<proteinExistence type="inferred from homology"/>
<protein>
    <recommendedName>
        <fullName evidence="13">NB-ARC domain-containing protein</fullName>
    </recommendedName>
</protein>
<dbReference type="InterPro" id="IPR041118">
    <property type="entry name" value="Rx_N"/>
</dbReference>
<dbReference type="EMBL" id="RWGY01001112">
    <property type="protein sequence ID" value="TVT96937.1"/>
    <property type="molecule type" value="Genomic_DNA"/>
</dbReference>
<evidence type="ECO:0000259" key="8">
    <source>
        <dbReference type="Pfam" id="PF18052"/>
    </source>
</evidence>
<comment type="caution">
    <text evidence="11">The sequence shown here is derived from an EMBL/GenBank/DDBJ whole genome shotgun (WGS) entry which is preliminary data.</text>
</comment>
<evidence type="ECO:0000259" key="9">
    <source>
        <dbReference type="Pfam" id="PF23559"/>
    </source>
</evidence>
<dbReference type="Pfam" id="PF23559">
    <property type="entry name" value="WHD_DRP"/>
    <property type="match status" value="1"/>
</dbReference>
<feature type="domain" description="Disease resistance N-terminal" evidence="8">
    <location>
        <begin position="14"/>
        <end position="99"/>
    </location>
</feature>
<dbReference type="GO" id="GO:0002758">
    <property type="term" value="P:innate immune response-activating signaling pathway"/>
    <property type="evidence" value="ECO:0007669"/>
    <property type="project" value="UniProtKB-ARBA"/>
</dbReference>
<feature type="domain" description="Disease resistance protein winged helix" evidence="9">
    <location>
        <begin position="447"/>
        <end position="515"/>
    </location>
</feature>
<dbReference type="InterPro" id="IPR027417">
    <property type="entry name" value="P-loop_NTPase"/>
</dbReference>
<evidence type="ECO:0000256" key="4">
    <source>
        <dbReference type="ARBA" id="ARBA00022741"/>
    </source>
</evidence>
<feature type="domain" description="R13L1/DRL21-like LRR repeat region" evidence="10">
    <location>
        <begin position="696"/>
        <end position="820"/>
    </location>
</feature>
<name>A0A5J9SCB2_9POAL</name>
<evidence type="ECO:0000256" key="6">
    <source>
        <dbReference type="ARBA" id="ARBA00022840"/>
    </source>
</evidence>
<dbReference type="Gramene" id="TVT96937">
    <property type="protein sequence ID" value="TVT96937"/>
    <property type="gene ID" value="EJB05_57821"/>
</dbReference>
<comment type="similarity">
    <text evidence="1">Belongs to the disease resistance NB-LRR family.</text>
</comment>
<dbReference type="Gene3D" id="1.10.10.10">
    <property type="entry name" value="Winged helix-like DNA-binding domain superfamily/Winged helix DNA-binding domain"/>
    <property type="match status" value="1"/>
</dbReference>
<dbReference type="GO" id="GO:0042742">
    <property type="term" value="P:defense response to bacterium"/>
    <property type="evidence" value="ECO:0007669"/>
    <property type="project" value="UniProtKB-ARBA"/>
</dbReference>
<keyword evidence="12" id="KW-1185">Reference proteome</keyword>
<dbReference type="Pfam" id="PF25019">
    <property type="entry name" value="LRR_R13L1-DRL21"/>
    <property type="match status" value="1"/>
</dbReference>
<dbReference type="GO" id="GO:0005524">
    <property type="term" value="F:ATP binding"/>
    <property type="evidence" value="ECO:0007669"/>
    <property type="project" value="UniProtKB-KW"/>
</dbReference>
<gene>
    <name evidence="11" type="ORF">EJB05_57821</name>
</gene>
<keyword evidence="6" id="KW-0067">ATP-binding</keyword>
<dbReference type="PANTHER" id="PTHR36766">
    <property type="entry name" value="PLANT BROAD-SPECTRUM MILDEW RESISTANCE PROTEIN RPW8"/>
    <property type="match status" value="1"/>
</dbReference>
<dbReference type="InterPro" id="IPR042197">
    <property type="entry name" value="Apaf_helical"/>
</dbReference>
<dbReference type="SUPFAM" id="SSF52058">
    <property type="entry name" value="L domain-like"/>
    <property type="match status" value="1"/>
</dbReference>
<evidence type="ECO:0008006" key="13">
    <source>
        <dbReference type="Google" id="ProtNLM"/>
    </source>
</evidence>
<evidence type="ECO:0000256" key="3">
    <source>
        <dbReference type="ARBA" id="ARBA00022737"/>
    </source>
</evidence>
<dbReference type="Gene3D" id="3.40.50.300">
    <property type="entry name" value="P-loop containing nucleotide triphosphate hydrolases"/>
    <property type="match status" value="1"/>
</dbReference>
<dbReference type="InterPro" id="IPR002182">
    <property type="entry name" value="NB-ARC"/>
</dbReference>
<keyword evidence="3" id="KW-0677">Repeat</keyword>
<dbReference type="Pfam" id="PF18052">
    <property type="entry name" value="Rx_N"/>
    <property type="match status" value="1"/>
</dbReference>
<dbReference type="OrthoDB" id="754054at2759"/>
<keyword evidence="5" id="KW-0611">Plant defense</keyword>
<keyword evidence="4" id="KW-0547">Nucleotide-binding</keyword>
<accession>A0A5J9SCB2</accession>
<dbReference type="Gene3D" id="1.10.8.430">
    <property type="entry name" value="Helical domain of apoptotic protease-activating factors"/>
    <property type="match status" value="1"/>
</dbReference>
<dbReference type="GO" id="GO:0043531">
    <property type="term" value="F:ADP binding"/>
    <property type="evidence" value="ECO:0007669"/>
    <property type="project" value="InterPro"/>
</dbReference>
<keyword evidence="2" id="KW-0433">Leucine-rich repeat</keyword>
<dbReference type="InterPro" id="IPR032675">
    <property type="entry name" value="LRR_dom_sf"/>
</dbReference>
<evidence type="ECO:0000256" key="1">
    <source>
        <dbReference type="ARBA" id="ARBA00008894"/>
    </source>
</evidence>
<dbReference type="InterPro" id="IPR001611">
    <property type="entry name" value="Leu-rich_rpt"/>
</dbReference>
<dbReference type="InterPro" id="IPR058922">
    <property type="entry name" value="WHD_DRP"/>
</dbReference>
<dbReference type="FunFam" id="1.10.10.10:FF:000322">
    <property type="entry name" value="Probable disease resistance protein At1g63360"/>
    <property type="match status" value="1"/>
</dbReference>
<evidence type="ECO:0000256" key="5">
    <source>
        <dbReference type="ARBA" id="ARBA00022821"/>
    </source>
</evidence>
<dbReference type="InterPro" id="IPR036388">
    <property type="entry name" value="WH-like_DNA-bd_sf"/>
</dbReference>